<dbReference type="AlphaFoldDB" id="A0A4C1Z256"/>
<feature type="compositionally biased region" description="Basic and acidic residues" evidence="1">
    <location>
        <begin position="71"/>
        <end position="87"/>
    </location>
</feature>
<proteinExistence type="predicted"/>
<protein>
    <submittedName>
        <fullName evidence="2">Uncharacterized protein</fullName>
    </submittedName>
</protein>
<feature type="region of interest" description="Disordered" evidence="1">
    <location>
        <begin position="62"/>
        <end position="87"/>
    </location>
</feature>
<dbReference type="Proteomes" id="UP000299102">
    <property type="component" value="Unassembled WGS sequence"/>
</dbReference>
<keyword evidence="3" id="KW-1185">Reference proteome</keyword>
<accession>A0A4C1Z256</accession>
<dbReference type="EMBL" id="BGZK01001564">
    <property type="protein sequence ID" value="GBP82428.1"/>
    <property type="molecule type" value="Genomic_DNA"/>
</dbReference>
<evidence type="ECO:0000256" key="1">
    <source>
        <dbReference type="SAM" id="MobiDB-lite"/>
    </source>
</evidence>
<evidence type="ECO:0000313" key="3">
    <source>
        <dbReference type="Proteomes" id="UP000299102"/>
    </source>
</evidence>
<name>A0A4C1Z256_EUMVA</name>
<reference evidence="2 3" key="1">
    <citation type="journal article" date="2019" name="Commun. Biol.">
        <title>The bagworm genome reveals a unique fibroin gene that provides high tensile strength.</title>
        <authorList>
            <person name="Kono N."/>
            <person name="Nakamura H."/>
            <person name="Ohtoshi R."/>
            <person name="Tomita M."/>
            <person name="Numata K."/>
            <person name="Arakawa K."/>
        </authorList>
    </citation>
    <scope>NUCLEOTIDE SEQUENCE [LARGE SCALE GENOMIC DNA]</scope>
</reference>
<evidence type="ECO:0000313" key="2">
    <source>
        <dbReference type="EMBL" id="GBP82428.1"/>
    </source>
</evidence>
<sequence>MAPRSESSAGLRFKSIARLESGMRSSTEIRFQSATGLRVGPESESISMKTGFGIKTGNVIKIGNETNQQREQGRDQNRARESYRRLD</sequence>
<comment type="caution">
    <text evidence="2">The sequence shown here is derived from an EMBL/GenBank/DDBJ whole genome shotgun (WGS) entry which is preliminary data.</text>
</comment>
<gene>
    <name evidence="2" type="ORF">EVAR_51470_1</name>
</gene>
<organism evidence="2 3">
    <name type="scientific">Eumeta variegata</name>
    <name type="common">Bagworm moth</name>
    <name type="synonym">Eumeta japonica</name>
    <dbReference type="NCBI Taxonomy" id="151549"/>
    <lineage>
        <taxon>Eukaryota</taxon>
        <taxon>Metazoa</taxon>
        <taxon>Ecdysozoa</taxon>
        <taxon>Arthropoda</taxon>
        <taxon>Hexapoda</taxon>
        <taxon>Insecta</taxon>
        <taxon>Pterygota</taxon>
        <taxon>Neoptera</taxon>
        <taxon>Endopterygota</taxon>
        <taxon>Lepidoptera</taxon>
        <taxon>Glossata</taxon>
        <taxon>Ditrysia</taxon>
        <taxon>Tineoidea</taxon>
        <taxon>Psychidae</taxon>
        <taxon>Oiketicinae</taxon>
        <taxon>Eumeta</taxon>
    </lineage>
</organism>